<reference evidence="1 2" key="1">
    <citation type="journal article" date="2012" name="J. Virol.">
        <title>A Novel Bat Herpesvirus Encodes Homologues of Major Histocompatibility Complex Classes I and II, C-Type Lectin, and a Unique Family of Immune-Related Genes.</title>
        <authorList>
            <person name="Zhang H."/>
            <person name="Todd S."/>
            <person name="Tachedjian M."/>
            <person name="Barr J.A."/>
            <person name="Luo M."/>
            <person name="Yu M."/>
            <person name="Marsh G.A."/>
            <person name="Crameri G."/>
            <person name="Wang L.F."/>
        </authorList>
    </citation>
    <scope>NUCLEOTIDE SEQUENCE [LARGE SCALE GENOMIC DNA]</scope>
    <source>
        <strain evidence="1">B7D8</strain>
    </source>
</reference>
<keyword evidence="2" id="KW-1185">Reference proteome</keyword>
<sequence length="516" mass="58429">MEAYVRVLMDFEELFMLQDDPDAMYYYVVTHADRALCLGQPGGWFVMLDPNAEEGRVTVSPKSLLCCREELTLLGRCITLKRTQSRRTSSIVGWREVTEEPLMKVEVDTGFLIYVGNLTRIYAYHPEEKVLFLVAYCLEELARYGLSRCEMIYYGERPPSTRGAKRSMHLMITNEAHPRGLSVAVPRLCGNYVILNTPGYGESLLLVTPSQESLMEIWPFRALTQDQAAEWWKAITASLCTPWYAMGCVGTPSESGDMFFADYLTVVDWYGSVYAVNLHDSRHHLVRASDDLPGFFVTGLMRILFGRRRFQLERVRRGRLDAKPRCPHTDESSIEKMKRVMAKNGVRDPRVTDIDMRRQHYAWLCATTRYGVGGAPWESRDQNLHVLHRCDTASATYVRDADILGISALRRRAEKRSDSETSSRVSDDTITDAIDGAGAPVERAGENATRITATTNATKDRCEDDGARLVCLPLVGQVAGHRLRRHPTALATMRDVTYTECFHVRVVAGARPYKKL</sequence>
<dbReference type="EMBL" id="JQ805139">
    <property type="protein sequence ID" value="AFK83998.1"/>
    <property type="molecule type" value="Genomic_DNA"/>
</dbReference>
<accession>I3VQF4</accession>
<dbReference type="Pfam" id="PF02393">
    <property type="entry name" value="US22"/>
    <property type="match status" value="2"/>
</dbReference>
<organism evidence="1 2">
    <name type="scientific">miniopterid betaherpesvirus 1</name>
    <dbReference type="NCBI Taxonomy" id="3070189"/>
    <lineage>
        <taxon>Viruses</taxon>
        <taxon>Duplodnaviria</taxon>
        <taxon>Heunggongvirae</taxon>
        <taxon>Peploviricota</taxon>
        <taxon>Herviviricetes</taxon>
        <taxon>Herpesvirales</taxon>
        <taxon>Orthoherpesviridae</taxon>
        <taxon>Betaherpesvirinae</taxon>
        <taxon>Quwivirus</taxon>
        <taxon>Quwivirus miniopteridbeta1</taxon>
    </lineage>
</organism>
<dbReference type="Proteomes" id="UP000103899">
    <property type="component" value="Segment"/>
</dbReference>
<protein>
    <submittedName>
        <fullName evidence="1">B152</fullName>
    </submittedName>
</protein>
<dbReference type="RefSeq" id="YP_010797187.1">
    <property type="nucleotide sequence ID" value="NC_076129.1"/>
</dbReference>
<evidence type="ECO:0000313" key="1">
    <source>
        <dbReference type="EMBL" id="AFK83998.1"/>
    </source>
</evidence>
<dbReference type="InterPro" id="IPR003360">
    <property type="entry name" value="US22-like"/>
</dbReference>
<dbReference type="KEGG" id="vg:80534890"/>
<evidence type="ECO:0000313" key="2">
    <source>
        <dbReference type="Proteomes" id="UP000103899"/>
    </source>
</evidence>
<name>I3VQF4_9BETA</name>
<proteinExistence type="predicted"/>
<dbReference type="GeneID" id="80534890"/>